<accession>A0A0H3JZ04</accession>
<dbReference type="Proteomes" id="UP000001175">
    <property type="component" value="Chromosome"/>
</dbReference>
<gene>
    <name evidence="1" type="ordered locus">syc0016_d</name>
</gene>
<organism evidence="1 2">
    <name type="scientific">Synechococcus sp. (strain ATCC 27144 / PCC 6301 / SAUG 1402/1)</name>
    <name type="common">Anacystis nidulans</name>
    <dbReference type="NCBI Taxonomy" id="269084"/>
    <lineage>
        <taxon>Bacteria</taxon>
        <taxon>Bacillati</taxon>
        <taxon>Cyanobacteriota</taxon>
        <taxon>Cyanophyceae</taxon>
        <taxon>Synechococcales</taxon>
        <taxon>Synechococcaceae</taxon>
        <taxon>Synechococcus</taxon>
    </lineage>
</organism>
<evidence type="ECO:0000313" key="1">
    <source>
        <dbReference type="EMBL" id="BAD78206.1"/>
    </source>
</evidence>
<proteinExistence type="predicted"/>
<dbReference type="KEGG" id="syc:syc0016_d"/>
<name>A0A0H3JZ04_SYNP6</name>
<protein>
    <submittedName>
        <fullName evidence="1">Uncharacterized protein</fullName>
    </submittedName>
</protein>
<evidence type="ECO:0000313" key="2">
    <source>
        <dbReference type="Proteomes" id="UP000001175"/>
    </source>
</evidence>
<sequence length="374" mass="43701">MWGIRSSSFGWELGSRKSVMSVGHPISPDNSPHHATLIVSGGILQLVGQFAALAAAGSPDSVDVVLTGAYGAERRQWVEQHLQAWLSWRDRGDRWLSPEAAASQPYRRVLINVEWQAKQRQFLSNRPETWICGDSLGFYYRQRDEVQACLQSLLELSLRSRSSRQRRYVLSHRPCWYNHPPQRWQWVAPQFYRQIWQDYQQFCWHATEFPQQWQAATEHLPQDLDPILLLLPNLLPQLRQPEDFWLLLTDWCQPLLKTPRPVLLKLHPRFKALDVADWIAAQDWCDRIQCLPESLGGYPAELMIAALRQSGWQPTVYSLSTANVNSRLLLNWPCRSFSLRSLRPYRGSWQRWLHLRLHWARIQAAERSLQSLEP</sequence>
<dbReference type="EMBL" id="AP008231">
    <property type="protein sequence ID" value="BAD78206.1"/>
    <property type="molecule type" value="Genomic_DNA"/>
</dbReference>
<dbReference type="eggNOG" id="ENOG5030376">
    <property type="taxonomic scope" value="Bacteria"/>
</dbReference>
<dbReference type="AlphaFoldDB" id="A0A0H3JZ04"/>
<reference evidence="1 2" key="1">
    <citation type="journal article" date="2007" name="Photosyn. Res.">
        <title>Complete nucleotide sequence of the freshwater unicellular cyanobacterium Synechococcus elongatus PCC 6301 chromosome: gene content and organization.</title>
        <authorList>
            <person name="Sugita C."/>
            <person name="Ogata K."/>
            <person name="Shikata M."/>
            <person name="Jikuya H."/>
            <person name="Takano J."/>
            <person name="Furumichi M."/>
            <person name="Kanehisa M."/>
            <person name="Omata T."/>
            <person name="Sugiura M."/>
            <person name="Sugita M."/>
        </authorList>
    </citation>
    <scope>NUCLEOTIDE SEQUENCE [LARGE SCALE GENOMIC DNA]</scope>
    <source>
        <strain evidence="2">ATCC 27144 / PCC 6301 / SAUG 1402/1</strain>
    </source>
</reference>